<proteinExistence type="predicted"/>
<dbReference type="AlphaFoldDB" id="F4WV50"/>
<accession>F4WV50</accession>
<organism evidence="2">
    <name type="scientific">Acromyrmex echinatior</name>
    <name type="common">Panamanian leafcutter ant</name>
    <name type="synonym">Acromyrmex octospinosus echinatior</name>
    <dbReference type="NCBI Taxonomy" id="103372"/>
    <lineage>
        <taxon>Eukaryota</taxon>
        <taxon>Metazoa</taxon>
        <taxon>Ecdysozoa</taxon>
        <taxon>Arthropoda</taxon>
        <taxon>Hexapoda</taxon>
        <taxon>Insecta</taxon>
        <taxon>Pterygota</taxon>
        <taxon>Neoptera</taxon>
        <taxon>Endopterygota</taxon>
        <taxon>Hymenoptera</taxon>
        <taxon>Apocrita</taxon>
        <taxon>Aculeata</taxon>
        <taxon>Formicoidea</taxon>
        <taxon>Formicidae</taxon>
        <taxon>Myrmicinae</taxon>
        <taxon>Acromyrmex</taxon>
    </lineage>
</organism>
<keyword evidence="2" id="KW-1185">Reference proteome</keyword>
<reference evidence="1" key="1">
    <citation type="submission" date="2011-02" db="EMBL/GenBank/DDBJ databases">
        <title>The genome of the leaf-cutting ant Acromyrmex echinatior suggests key adaptations to social evolution and fungus farming.</title>
        <authorList>
            <person name="Nygaard S."/>
            <person name="Zhang G."/>
        </authorList>
    </citation>
    <scope>NUCLEOTIDE SEQUENCE</scope>
</reference>
<gene>
    <name evidence="1" type="ORF">G5I_09841</name>
</gene>
<sequence length="339" mass="39601">MFNLRDEASPLALLLPIILIRRPKIALFRQEGPWLRIIVYFSLAIVSGHCGTSRHTGTLFLKGKKDEGKRYILKYRIFLFVSKLRNMVRLIPELNEIDTSCEYRIDQRINTDFVEVSKHLARYRFEDNFVGPSKSPKLAARTSKSPAALLIMFKFSTMSFLVEYFIEYFESLTRWKFLLRQDKIVQKKILNVNIFELTAAFAFSIYLEINSRQHRMLFDVIDDDLSLVLPKTSLYNILFVHTVGYFTLDHFQGETSEAVVIDQSKPISAEYHENSKQVVSKSLAKIKNIDEISLTTAHFTKACKCEVQLMSTLTEFREEDSHEREDWSWNRQRSLDIKA</sequence>
<name>F4WV50_ACREC</name>
<protein>
    <submittedName>
        <fullName evidence="1">Uncharacterized protein</fullName>
    </submittedName>
</protein>
<dbReference type="EMBL" id="GL888384">
    <property type="protein sequence ID" value="EGI61938.1"/>
    <property type="molecule type" value="Genomic_DNA"/>
</dbReference>
<dbReference type="Proteomes" id="UP000007755">
    <property type="component" value="Unassembled WGS sequence"/>
</dbReference>
<evidence type="ECO:0000313" key="1">
    <source>
        <dbReference type="EMBL" id="EGI61938.1"/>
    </source>
</evidence>
<evidence type="ECO:0000313" key="2">
    <source>
        <dbReference type="Proteomes" id="UP000007755"/>
    </source>
</evidence>
<dbReference type="InParanoid" id="F4WV50"/>